<dbReference type="Gene3D" id="3.40.50.620">
    <property type="entry name" value="HUPs"/>
    <property type="match status" value="1"/>
</dbReference>
<feature type="domain" description="Glutamine amidotransferase type-2" evidence="5">
    <location>
        <begin position="78"/>
        <end position="142"/>
    </location>
</feature>
<dbReference type="InterPro" id="IPR014729">
    <property type="entry name" value="Rossmann-like_a/b/a_fold"/>
</dbReference>
<evidence type="ECO:0000313" key="7">
    <source>
        <dbReference type="Proteomes" id="UP000249542"/>
    </source>
</evidence>
<dbReference type="InterPro" id="IPR029055">
    <property type="entry name" value="Ntn_hydrolases_N"/>
</dbReference>
<dbReference type="InterPro" id="IPR017932">
    <property type="entry name" value="GATase_2_dom"/>
</dbReference>
<dbReference type="SUPFAM" id="SSF52402">
    <property type="entry name" value="Adenine nucleotide alpha hydrolases-like"/>
    <property type="match status" value="1"/>
</dbReference>
<protein>
    <recommendedName>
        <fullName evidence="2">asparagine synthase (glutamine-hydrolyzing)</fullName>
        <ecNumber evidence="2">6.3.5.4</ecNumber>
    </recommendedName>
</protein>
<comment type="pathway">
    <text evidence="1">Amino-acid biosynthesis; L-asparagine biosynthesis; L-asparagine from L-aspartate (L-Gln route): step 1/1.</text>
</comment>
<name>A0A2W7IBF8_9FLAO</name>
<dbReference type="RefSeq" id="WP_111539873.1">
    <property type="nucleotide sequence ID" value="NZ_QKYV01000001.1"/>
</dbReference>
<dbReference type="Pfam" id="PF00733">
    <property type="entry name" value="Asn_synthase"/>
    <property type="match status" value="1"/>
</dbReference>
<dbReference type="GO" id="GO:0004066">
    <property type="term" value="F:asparagine synthase (glutamine-hydrolyzing) activity"/>
    <property type="evidence" value="ECO:0007669"/>
    <property type="project" value="UniProtKB-EC"/>
</dbReference>
<evidence type="ECO:0000259" key="5">
    <source>
        <dbReference type="Pfam" id="PF13537"/>
    </source>
</evidence>
<accession>A0A2W7IBF8</accession>
<dbReference type="SUPFAM" id="SSF56235">
    <property type="entry name" value="N-terminal nucleophile aminohydrolases (Ntn hydrolases)"/>
    <property type="match status" value="1"/>
</dbReference>
<evidence type="ECO:0000256" key="2">
    <source>
        <dbReference type="ARBA" id="ARBA00012737"/>
    </source>
</evidence>
<evidence type="ECO:0000259" key="4">
    <source>
        <dbReference type="Pfam" id="PF00733"/>
    </source>
</evidence>
<dbReference type="GO" id="GO:0006529">
    <property type="term" value="P:asparagine biosynthetic process"/>
    <property type="evidence" value="ECO:0007669"/>
    <property type="project" value="InterPro"/>
</dbReference>
<sequence length="575" mass="67273">MAGIYGVLLKKNQQRKIYNNFYNSKFENSIQEEIVSNDFCFGRSVLDKFKDDRFLFEDDNYIICFEGINYSTINTPQKIIKAYQEKGSDFISLLKGTFAGFIFSKKEEKLIMFNDPLSTKSLFYFYDKELGFAFSSEMHVLSKLLRENHISISYDYDGIYSLALYGQMFNDFTLVKEIKKLNYGSSLTFNISENSIKTKQYYKISKKETSQSLNDVIESIEKFMVNAIEEEWQKDRSNNYQQHLSLLSGGMDSRINAMIAQELGFNKINTYTYGNPNSSDVKYANHIAEKNFYSHLQFNIHKGDFLVENVLDNYVKATDGLTHFTANAIIYNALSKIERRNFGLIHSGQIGDVLFGSFLKPNYDFKTNKASIGLTGFVKNKVMLEKMHFLDDLTTYYDQSDYEVYTFEQRQVHGTLMGDKVFNNFIDQASPFYNTQLLDYCSSIPNKFKFNQKIYFDWLKAKHPKTLDYKWEKIGLKPNSDFNINYGRLIKKYVNGGKKYFGLNYDSMNPITNWFKTNPNLLKQFNLIFEENIVNIDNKELKADLKEIYNDDIFEYRNKFAVITVILAIKLHFYS</sequence>
<dbReference type="PANTHER" id="PTHR43284">
    <property type="entry name" value="ASPARAGINE SYNTHETASE (GLUTAMINE-HYDROLYZING)"/>
    <property type="match status" value="1"/>
</dbReference>
<dbReference type="Gene3D" id="3.60.20.10">
    <property type="entry name" value="Glutamine Phosphoribosylpyrophosphate, subunit 1, domain 1"/>
    <property type="match status" value="1"/>
</dbReference>
<dbReference type="Pfam" id="PF13537">
    <property type="entry name" value="GATase_7"/>
    <property type="match status" value="1"/>
</dbReference>
<keyword evidence="7" id="KW-1185">Reference proteome</keyword>
<organism evidence="6 7">
    <name type="scientific">Mesonia algae</name>
    <dbReference type="NCBI Taxonomy" id="213248"/>
    <lineage>
        <taxon>Bacteria</taxon>
        <taxon>Pseudomonadati</taxon>
        <taxon>Bacteroidota</taxon>
        <taxon>Flavobacteriia</taxon>
        <taxon>Flavobacteriales</taxon>
        <taxon>Flavobacteriaceae</taxon>
        <taxon>Mesonia</taxon>
    </lineage>
</organism>
<evidence type="ECO:0000313" key="6">
    <source>
        <dbReference type="EMBL" id="PZW44211.1"/>
    </source>
</evidence>
<reference evidence="6 7" key="1">
    <citation type="submission" date="2018-06" db="EMBL/GenBank/DDBJ databases">
        <title>Genomic Encyclopedia of Archaeal and Bacterial Type Strains, Phase II (KMG-II): from individual species to whole genera.</title>
        <authorList>
            <person name="Goeker M."/>
        </authorList>
    </citation>
    <scope>NUCLEOTIDE SEQUENCE [LARGE SCALE GENOMIC DNA]</scope>
    <source>
        <strain evidence="6 7">DSM 15361</strain>
    </source>
</reference>
<dbReference type="InterPro" id="IPR051786">
    <property type="entry name" value="ASN_synthetase/amidase"/>
</dbReference>
<dbReference type="EMBL" id="QKYV01000001">
    <property type="protein sequence ID" value="PZW44211.1"/>
    <property type="molecule type" value="Genomic_DNA"/>
</dbReference>
<dbReference type="PANTHER" id="PTHR43284:SF1">
    <property type="entry name" value="ASPARAGINE SYNTHETASE"/>
    <property type="match status" value="1"/>
</dbReference>
<gene>
    <name evidence="6" type="ORF">LX95_00545</name>
</gene>
<proteinExistence type="predicted"/>
<comment type="catalytic activity">
    <reaction evidence="3">
        <text>L-aspartate + L-glutamine + ATP + H2O = L-asparagine + L-glutamate + AMP + diphosphate + H(+)</text>
        <dbReference type="Rhea" id="RHEA:12228"/>
        <dbReference type="ChEBI" id="CHEBI:15377"/>
        <dbReference type="ChEBI" id="CHEBI:15378"/>
        <dbReference type="ChEBI" id="CHEBI:29985"/>
        <dbReference type="ChEBI" id="CHEBI:29991"/>
        <dbReference type="ChEBI" id="CHEBI:30616"/>
        <dbReference type="ChEBI" id="CHEBI:33019"/>
        <dbReference type="ChEBI" id="CHEBI:58048"/>
        <dbReference type="ChEBI" id="CHEBI:58359"/>
        <dbReference type="ChEBI" id="CHEBI:456215"/>
        <dbReference type="EC" id="6.3.5.4"/>
    </reaction>
</comment>
<feature type="domain" description="Asparagine synthetase" evidence="4">
    <location>
        <begin position="245"/>
        <end position="424"/>
    </location>
</feature>
<dbReference type="Proteomes" id="UP000249542">
    <property type="component" value="Unassembled WGS sequence"/>
</dbReference>
<dbReference type="EC" id="6.3.5.4" evidence="2"/>
<comment type="caution">
    <text evidence="6">The sequence shown here is derived from an EMBL/GenBank/DDBJ whole genome shotgun (WGS) entry which is preliminary data.</text>
</comment>
<dbReference type="InterPro" id="IPR001962">
    <property type="entry name" value="Asn_synthase"/>
</dbReference>
<evidence type="ECO:0000256" key="1">
    <source>
        <dbReference type="ARBA" id="ARBA00005187"/>
    </source>
</evidence>
<dbReference type="AlphaFoldDB" id="A0A2W7IBF8"/>
<evidence type="ECO:0000256" key="3">
    <source>
        <dbReference type="ARBA" id="ARBA00048741"/>
    </source>
</evidence>